<dbReference type="Pfam" id="PF03755">
    <property type="entry name" value="YicC-like_N"/>
    <property type="match status" value="1"/>
</dbReference>
<keyword evidence="3" id="KW-0255">Endonuclease</keyword>
<keyword evidence="2" id="KW-0540">Nuclease</keyword>
<dbReference type="AlphaFoldDB" id="W8T7C1"/>
<evidence type="ECO:0000256" key="4">
    <source>
        <dbReference type="ARBA" id="ARBA00022801"/>
    </source>
</evidence>
<gene>
    <name evidence="8" type="ORF">EAL2_c14800</name>
</gene>
<evidence type="ECO:0000313" key="9">
    <source>
        <dbReference type="Proteomes" id="UP000019591"/>
    </source>
</evidence>
<dbReference type="RefSeq" id="WP_025435758.1">
    <property type="nucleotide sequence ID" value="NZ_CP007452.1"/>
</dbReference>
<evidence type="ECO:0008006" key="10">
    <source>
        <dbReference type="Google" id="ProtNLM"/>
    </source>
</evidence>
<dbReference type="PATRIC" id="fig|1286171.3.peg.1431"/>
<dbReference type="PANTHER" id="PTHR30636">
    <property type="entry name" value="UPF0701 PROTEIN YICC"/>
    <property type="match status" value="1"/>
</dbReference>
<dbReference type="Proteomes" id="UP000019591">
    <property type="component" value="Chromosome"/>
</dbReference>
<dbReference type="PANTHER" id="PTHR30636:SF3">
    <property type="entry name" value="UPF0701 PROTEIN YICC"/>
    <property type="match status" value="1"/>
</dbReference>
<dbReference type="InterPro" id="IPR013527">
    <property type="entry name" value="YicC-like_N"/>
</dbReference>
<sequence>MSVSMTGFGRGEYRDENYHFTVECKSINHRYLDINIRLPRKIAFFEEKIRSQAKQYLKRGRIDIFVGMELVGESESELRLDLKLAKGYHEVLKKIAGEIDVKNDITISTIARFPEVVKLLEKEEDEELIWKSLAPALEEAFRTARDMRKVEGDKISDDIIMRCALMEEYLGQIEKLSDTVVIEYKDKLTGRIKDLLGAGVAIDESRIAQEAAIFADRCSITEEIVRFRSHIIQLGGTLKEDDSVGRKIDFLIQEMNREANTIGSKSSNLRITQLIVDIKSELEKIREQVQNIE</sequence>
<organism evidence="8 9">
    <name type="scientific">Peptoclostridium acidaminophilum DSM 3953</name>
    <dbReference type="NCBI Taxonomy" id="1286171"/>
    <lineage>
        <taxon>Bacteria</taxon>
        <taxon>Bacillati</taxon>
        <taxon>Bacillota</taxon>
        <taxon>Clostridia</taxon>
        <taxon>Peptostreptococcales</taxon>
        <taxon>Peptoclostridiaceae</taxon>
        <taxon>Peptoclostridium</taxon>
    </lineage>
</organism>
<dbReference type="InterPro" id="IPR013551">
    <property type="entry name" value="YicC-like_C"/>
</dbReference>
<dbReference type="NCBIfam" id="TIGR00255">
    <property type="entry name" value="YicC/YloC family endoribonuclease"/>
    <property type="match status" value="1"/>
</dbReference>
<comment type="similarity">
    <text evidence="5">Belongs to the YicC/YloC family.</text>
</comment>
<accession>W8T7C1</accession>
<name>W8T7C1_PEPAC</name>
<evidence type="ECO:0000256" key="2">
    <source>
        <dbReference type="ARBA" id="ARBA00022722"/>
    </source>
</evidence>
<evidence type="ECO:0000256" key="1">
    <source>
        <dbReference type="ARBA" id="ARBA00001968"/>
    </source>
</evidence>
<dbReference type="Pfam" id="PF08340">
    <property type="entry name" value="YicC-like_C"/>
    <property type="match status" value="1"/>
</dbReference>
<dbReference type="EMBL" id="CP007452">
    <property type="protein sequence ID" value="AHM56775.1"/>
    <property type="molecule type" value="Genomic_DNA"/>
</dbReference>
<feature type="domain" description="Endoribonuclease YicC-like C-terminal" evidence="7">
    <location>
        <begin position="173"/>
        <end position="293"/>
    </location>
</feature>
<evidence type="ECO:0000259" key="6">
    <source>
        <dbReference type="Pfam" id="PF03755"/>
    </source>
</evidence>
<keyword evidence="4" id="KW-0378">Hydrolase</keyword>
<proteinExistence type="inferred from homology"/>
<reference evidence="8 9" key="1">
    <citation type="journal article" date="2014" name="Genome Announc.">
        <title>Complete Genome Sequence of Amino Acid-Utilizing Eubacterium acidaminophilum al-2 (DSM 3953).</title>
        <authorList>
            <person name="Poehlein A."/>
            <person name="Andreesen J.R."/>
            <person name="Daniel R."/>
        </authorList>
    </citation>
    <scope>NUCLEOTIDE SEQUENCE [LARGE SCALE GENOMIC DNA]</scope>
    <source>
        <strain evidence="8 9">DSM 3953</strain>
    </source>
</reference>
<dbReference type="KEGG" id="eac:EAL2_c14800"/>
<dbReference type="GO" id="GO:0004521">
    <property type="term" value="F:RNA endonuclease activity"/>
    <property type="evidence" value="ECO:0007669"/>
    <property type="project" value="InterPro"/>
</dbReference>
<dbReference type="eggNOG" id="COG1561">
    <property type="taxonomic scope" value="Bacteria"/>
</dbReference>
<dbReference type="GO" id="GO:0016787">
    <property type="term" value="F:hydrolase activity"/>
    <property type="evidence" value="ECO:0007669"/>
    <property type="project" value="UniProtKB-KW"/>
</dbReference>
<keyword evidence="9" id="KW-1185">Reference proteome</keyword>
<comment type="cofactor">
    <cofactor evidence="1">
        <name>a divalent metal cation</name>
        <dbReference type="ChEBI" id="CHEBI:60240"/>
    </cofactor>
</comment>
<evidence type="ECO:0000256" key="5">
    <source>
        <dbReference type="ARBA" id="ARBA00035648"/>
    </source>
</evidence>
<dbReference type="InterPro" id="IPR005229">
    <property type="entry name" value="YicC/YloC-like"/>
</dbReference>
<feature type="domain" description="Endoribonuclease YicC-like N-terminal" evidence="6">
    <location>
        <begin position="4"/>
        <end position="155"/>
    </location>
</feature>
<protein>
    <recommendedName>
        <fullName evidence="10">YicC family protein</fullName>
    </recommendedName>
</protein>
<dbReference type="HOGENOM" id="CLU_076609_1_0_9"/>
<evidence type="ECO:0000256" key="3">
    <source>
        <dbReference type="ARBA" id="ARBA00022759"/>
    </source>
</evidence>
<dbReference type="OrthoDB" id="9771229at2"/>
<dbReference type="STRING" id="1286171.EAL2_c14800"/>
<evidence type="ECO:0000259" key="7">
    <source>
        <dbReference type="Pfam" id="PF08340"/>
    </source>
</evidence>
<evidence type="ECO:0000313" key="8">
    <source>
        <dbReference type="EMBL" id="AHM56775.1"/>
    </source>
</evidence>